<dbReference type="AlphaFoldDB" id="A0A4R6NXY9"/>
<name>A0A4R6NXY9_NOCIG</name>
<keyword evidence="2" id="KW-1185">Reference proteome</keyword>
<organism evidence="1 2">
    <name type="scientific">Nocardia ignorata</name>
    <dbReference type="NCBI Taxonomy" id="145285"/>
    <lineage>
        <taxon>Bacteria</taxon>
        <taxon>Bacillati</taxon>
        <taxon>Actinomycetota</taxon>
        <taxon>Actinomycetes</taxon>
        <taxon>Mycobacteriales</taxon>
        <taxon>Nocardiaceae</taxon>
        <taxon>Nocardia</taxon>
    </lineage>
</organism>
<reference evidence="1 2" key="1">
    <citation type="submission" date="2019-03" db="EMBL/GenBank/DDBJ databases">
        <title>Genomic Encyclopedia of Type Strains, Phase IV (KMG-IV): sequencing the most valuable type-strain genomes for metagenomic binning, comparative biology and taxonomic classification.</title>
        <authorList>
            <person name="Goeker M."/>
        </authorList>
    </citation>
    <scope>NUCLEOTIDE SEQUENCE [LARGE SCALE GENOMIC DNA]</scope>
    <source>
        <strain evidence="1 2">DSM 44496</strain>
    </source>
</reference>
<evidence type="ECO:0000313" key="1">
    <source>
        <dbReference type="EMBL" id="TDP28634.1"/>
    </source>
</evidence>
<dbReference type="RefSeq" id="WP_133734299.1">
    <property type="nucleotide sequence ID" value="NZ_JBHXPO010000003.1"/>
</dbReference>
<dbReference type="EMBL" id="SNXK01000016">
    <property type="protein sequence ID" value="TDP28634.1"/>
    <property type="molecule type" value="Genomic_DNA"/>
</dbReference>
<gene>
    <name evidence="1" type="ORF">DFR75_11632</name>
</gene>
<dbReference type="Proteomes" id="UP000295087">
    <property type="component" value="Unassembled WGS sequence"/>
</dbReference>
<accession>A0A4R6NXY9</accession>
<proteinExistence type="predicted"/>
<sequence length="72" mass="8339">MNDTTRRVPAELTERAKRRSMAIRWSDEPPTGWELYNPFRVVCFGTLGNVADWLTVAESPTDDDCRLRRAIQ</sequence>
<comment type="caution">
    <text evidence="1">The sequence shown here is derived from an EMBL/GenBank/DDBJ whole genome shotgun (WGS) entry which is preliminary data.</text>
</comment>
<evidence type="ECO:0000313" key="2">
    <source>
        <dbReference type="Proteomes" id="UP000295087"/>
    </source>
</evidence>
<protein>
    <submittedName>
        <fullName evidence="1">Uncharacterized protein</fullName>
    </submittedName>
</protein>